<feature type="region of interest" description="Disordered" evidence="1">
    <location>
        <begin position="1"/>
        <end position="39"/>
    </location>
</feature>
<name>A0A0D9V1H8_9ORYZ</name>
<evidence type="ECO:0000313" key="2">
    <source>
        <dbReference type="EnsemblPlants" id="LPERR01G15370.1"/>
    </source>
</evidence>
<reference evidence="2 3" key="1">
    <citation type="submission" date="2012-08" db="EMBL/GenBank/DDBJ databases">
        <title>Oryza genome evolution.</title>
        <authorList>
            <person name="Wing R.A."/>
        </authorList>
    </citation>
    <scope>NUCLEOTIDE SEQUENCE</scope>
</reference>
<feature type="compositionally biased region" description="Basic and acidic residues" evidence="1">
    <location>
        <begin position="15"/>
        <end position="39"/>
    </location>
</feature>
<reference evidence="2" key="3">
    <citation type="submission" date="2015-04" db="UniProtKB">
        <authorList>
            <consortium name="EnsemblPlants"/>
        </authorList>
    </citation>
    <scope>IDENTIFICATION</scope>
</reference>
<accession>A0A0D9V1H8</accession>
<evidence type="ECO:0000313" key="3">
    <source>
        <dbReference type="Proteomes" id="UP000032180"/>
    </source>
</evidence>
<dbReference type="Proteomes" id="UP000032180">
    <property type="component" value="Chromosome 1"/>
</dbReference>
<reference evidence="3" key="2">
    <citation type="submission" date="2013-12" db="EMBL/GenBank/DDBJ databases">
        <authorList>
            <person name="Yu Y."/>
            <person name="Lee S."/>
            <person name="de Baynast K."/>
            <person name="Wissotski M."/>
            <person name="Liu L."/>
            <person name="Talag J."/>
            <person name="Goicoechea J."/>
            <person name="Angelova A."/>
            <person name="Jetty R."/>
            <person name="Kudrna D."/>
            <person name="Golser W."/>
            <person name="Rivera L."/>
            <person name="Zhang J."/>
            <person name="Wing R."/>
        </authorList>
    </citation>
    <scope>NUCLEOTIDE SEQUENCE</scope>
</reference>
<evidence type="ECO:0000256" key="1">
    <source>
        <dbReference type="SAM" id="MobiDB-lite"/>
    </source>
</evidence>
<organism evidence="2 3">
    <name type="scientific">Leersia perrieri</name>
    <dbReference type="NCBI Taxonomy" id="77586"/>
    <lineage>
        <taxon>Eukaryota</taxon>
        <taxon>Viridiplantae</taxon>
        <taxon>Streptophyta</taxon>
        <taxon>Embryophyta</taxon>
        <taxon>Tracheophyta</taxon>
        <taxon>Spermatophyta</taxon>
        <taxon>Magnoliopsida</taxon>
        <taxon>Liliopsida</taxon>
        <taxon>Poales</taxon>
        <taxon>Poaceae</taxon>
        <taxon>BOP clade</taxon>
        <taxon>Oryzoideae</taxon>
        <taxon>Oryzeae</taxon>
        <taxon>Oryzinae</taxon>
        <taxon>Leersia</taxon>
    </lineage>
</organism>
<proteinExistence type="predicted"/>
<sequence length="133" mass="15397">MANKYAASAEAIQAIEKKKDDKSSKDHKDANRSSDRKRRAEELVAATERFIHQRRFRIPDYKQVLAEKCPYHPTGNHSAKDCYMFKKYIKQQEVNVAANLAQWERMGLNSPRTYPLAVGNRVSGHFVWTLRTS</sequence>
<keyword evidence="3" id="KW-1185">Reference proteome</keyword>
<protein>
    <submittedName>
        <fullName evidence="2">Uncharacterized protein</fullName>
    </submittedName>
</protein>
<dbReference type="HOGENOM" id="CLU_1909680_0_0_1"/>
<dbReference type="Gramene" id="LPERR01G15370.1">
    <property type="protein sequence ID" value="LPERR01G15370.1"/>
    <property type="gene ID" value="LPERR01G15370"/>
</dbReference>
<dbReference type="AlphaFoldDB" id="A0A0D9V1H8"/>
<dbReference type="EnsemblPlants" id="LPERR01G15370.1">
    <property type="protein sequence ID" value="LPERR01G15370.1"/>
    <property type="gene ID" value="LPERR01G15370"/>
</dbReference>